<proteinExistence type="predicted"/>
<protein>
    <recommendedName>
        <fullName evidence="3">6-bladed beta-propeller</fullName>
    </recommendedName>
</protein>
<dbReference type="Pfam" id="PF17170">
    <property type="entry name" value="DUF5128"/>
    <property type="match status" value="1"/>
</dbReference>
<dbReference type="EMBL" id="CP041345">
    <property type="protein sequence ID" value="QKG79183.1"/>
    <property type="molecule type" value="Genomic_DNA"/>
</dbReference>
<dbReference type="AlphaFoldDB" id="A0A7D4BCY4"/>
<accession>A0A7D4BCY4</accession>
<dbReference type="Proteomes" id="UP000500961">
    <property type="component" value="Chromosome"/>
</dbReference>
<dbReference type="SUPFAM" id="SSF50969">
    <property type="entry name" value="YVTN repeat-like/Quinoprotein amine dehydrogenase"/>
    <property type="match status" value="1"/>
</dbReference>
<dbReference type="InterPro" id="IPR011044">
    <property type="entry name" value="Quino_amine_DH_bsu"/>
</dbReference>
<sequence length="266" mass="31279">MRSSLQILIIAASLLLFGCNKTENKIIEKVVVDTKNPETLSISFKPGNYKLFDLSEFDTFLGEIEKICVYKDDLIIYDGQLRLFNYNSKKVIDLSKKGKGPNEYITVSAIRTAPDGVYFIDRRSRKLNKVNFNGKLELSIDIDSNPSDFLLLNDSMVVFFHGSFPIKDKLYRTSIFNINSRKHTDYQISYPKSHLNYFYFEDWNNFSYYNKSIKLRFSGSNEIYFMDSMYRIKPILYFDFGDNTKREELLKEIIPKFMNLLKMQIK</sequence>
<reference evidence="1 2" key="1">
    <citation type="submission" date="2019-07" db="EMBL/GenBank/DDBJ databases">
        <title>Thalassofilum flectens gen. nov., sp. nov., a novel moderate thermophilic anaerobe from a shallow sea hot spring in Kunashir Island (Russia), representing a new family in the order Bacteroidales, and proposal of Thalassofilacea fam. nov.</title>
        <authorList>
            <person name="Kochetkova T.V."/>
            <person name="Podosokorskaya O.A."/>
            <person name="Novikov A."/>
            <person name="Elcheninov A.G."/>
            <person name="Toshchakov S.V."/>
            <person name="Kublanov I.V."/>
        </authorList>
    </citation>
    <scope>NUCLEOTIDE SEQUENCE [LARGE SCALE GENOMIC DNA]</scope>
    <source>
        <strain evidence="1 2">38-H</strain>
    </source>
</reference>
<evidence type="ECO:0000313" key="2">
    <source>
        <dbReference type="Proteomes" id="UP000500961"/>
    </source>
</evidence>
<dbReference type="KEGG" id="ttz:FHG85_02530"/>
<evidence type="ECO:0008006" key="3">
    <source>
        <dbReference type="Google" id="ProtNLM"/>
    </source>
</evidence>
<gene>
    <name evidence="1" type="ORF">FHG85_02530</name>
</gene>
<name>A0A7D4BCY4_9BACT</name>
<dbReference type="PROSITE" id="PS51257">
    <property type="entry name" value="PROKAR_LIPOPROTEIN"/>
    <property type="match status" value="1"/>
</dbReference>
<keyword evidence="2" id="KW-1185">Reference proteome</keyword>
<evidence type="ECO:0000313" key="1">
    <source>
        <dbReference type="EMBL" id="QKG79183.1"/>
    </source>
</evidence>
<organism evidence="1 2">
    <name type="scientific">Tenuifilum thalassicum</name>
    <dbReference type="NCBI Taxonomy" id="2590900"/>
    <lineage>
        <taxon>Bacteria</taxon>
        <taxon>Pseudomonadati</taxon>
        <taxon>Bacteroidota</taxon>
        <taxon>Bacteroidia</taxon>
        <taxon>Bacteroidales</taxon>
        <taxon>Tenuifilaceae</taxon>
        <taxon>Tenuifilum</taxon>
    </lineage>
</organism>
<dbReference type="RefSeq" id="WP_173072701.1">
    <property type="nucleotide sequence ID" value="NZ_CP041345.1"/>
</dbReference>